<protein>
    <submittedName>
        <fullName evidence="2">Uncharacterized protein</fullName>
    </submittedName>
</protein>
<gene>
    <name evidence="2" type="ORF">NFG58_13980</name>
</gene>
<dbReference type="RefSeq" id="WP_348826771.1">
    <property type="nucleotide sequence ID" value="NZ_CP098827.1"/>
</dbReference>
<reference evidence="2" key="1">
    <citation type="submission" date="2022-06" db="EMBL/GenBank/DDBJ databases">
        <title>A novel DMS-producing enzyme.</title>
        <authorList>
            <person name="Zhang Y."/>
        </authorList>
    </citation>
    <scope>NUCLEOTIDE SEQUENCE</scope>
    <source>
        <strain evidence="2">RT37</strain>
    </source>
</reference>
<organism evidence="2">
    <name type="scientific">Halomonas sp. RT37</name>
    <dbReference type="NCBI Taxonomy" id="2950872"/>
    <lineage>
        <taxon>Bacteria</taxon>
        <taxon>Pseudomonadati</taxon>
        <taxon>Pseudomonadota</taxon>
        <taxon>Gammaproteobacteria</taxon>
        <taxon>Oceanospirillales</taxon>
        <taxon>Halomonadaceae</taxon>
        <taxon>Halomonas</taxon>
    </lineage>
</organism>
<keyword evidence="1" id="KW-0560">Oxidoreductase</keyword>
<dbReference type="InterPro" id="IPR008927">
    <property type="entry name" value="6-PGluconate_DH-like_C_sf"/>
</dbReference>
<dbReference type="AlphaFoldDB" id="A0AAU7KEV8"/>
<dbReference type="SUPFAM" id="SSF48179">
    <property type="entry name" value="6-phosphogluconate dehydrogenase C-terminal domain-like"/>
    <property type="match status" value="1"/>
</dbReference>
<dbReference type="InterPro" id="IPR013328">
    <property type="entry name" value="6PGD_dom2"/>
</dbReference>
<name>A0AAU7KEV8_9GAMM</name>
<accession>A0AAU7KEV8</accession>
<dbReference type="GO" id="GO:0016491">
    <property type="term" value="F:oxidoreductase activity"/>
    <property type="evidence" value="ECO:0007669"/>
    <property type="project" value="UniProtKB-KW"/>
</dbReference>
<dbReference type="Gene3D" id="1.10.1040.10">
    <property type="entry name" value="N-(1-d-carboxylethyl)-l-norvaline Dehydrogenase, domain 2"/>
    <property type="match status" value="1"/>
</dbReference>
<evidence type="ECO:0000313" key="2">
    <source>
        <dbReference type="EMBL" id="XBO69728.1"/>
    </source>
</evidence>
<dbReference type="EMBL" id="CP098827">
    <property type="protein sequence ID" value="XBO69728.1"/>
    <property type="molecule type" value="Genomic_DNA"/>
</dbReference>
<sequence length="124" mass="13269">MSTTANAPARPSITFIAPRTASELADWTSDQVDCTAPGLAAWVRYTSGVSLDDRRHEVSDPLASRFIELHERHCDDPEALVAAFLAQQDIVPAALAAQQGFADAVTDGYRRLINTGLAASLSTL</sequence>
<proteinExistence type="predicted"/>
<evidence type="ECO:0000256" key="1">
    <source>
        <dbReference type="ARBA" id="ARBA00023002"/>
    </source>
</evidence>